<evidence type="ECO:0000256" key="2">
    <source>
        <dbReference type="ARBA" id="ARBA00022670"/>
    </source>
</evidence>
<dbReference type="Pfam" id="PF01435">
    <property type="entry name" value="Peptidase_M48"/>
    <property type="match status" value="1"/>
</dbReference>
<proteinExistence type="inferred from homology"/>
<gene>
    <name evidence="13" type="ORF">BR63_03110</name>
</gene>
<dbReference type="PANTHER" id="PTHR43221">
    <property type="entry name" value="PROTEASE HTPX"/>
    <property type="match status" value="1"/>
</dbReference>
<keyword evidence="7 11" id="KW-1133">Transmembrane helix</keyword>
<dbReference type="InterPro" id="IPR001915">
    <property type="entry name" value="Peptidase_M48"/>
</dbReference>
<comment type="cofactor">
    <cofactor evidence="10">
        <name>Zn(2+)</name>
        <dbReference type="ChEBI" id="CHEBI:29105"/>
    </cofactor>
    <text evidence="10">Binds 1 zinc ion per subunit.</text>
</comment>
<name>A0A7G6DZY5_THEFR</name>
<keyword evidence="1" id="KW-1003">Cell membrane</keyword>
<keyword evidence="5 10" id="KW-0378">Hydrolase</keyword>
<keyword evidence="6 10" id="KW-0862">Zinc</keyword>
<protein>
    <submittedName>
        <fullName evidence="13">M48 family metalloprotease</fullName>
    </submittedName>
</protein>
<keyword evidence="4" id="KW-0479">Metal-binding</keyword>
<evidence type="ECO:0000256" key="5">
    <source>
        <dbReference type="ARBA" id="ARBA00022801"/>
    </source>
</evidence>
<evidence type="ECO:0000313" key="13">
    <source>
        <dbReference type="EMBL" id="QNB45389.1"/>
    </source>
</evidence>
<dbReference type="CDD" id="cd07337">
    <property type="entry name" value="M48B_HtpX_like"/>
    <property type="match status" value="1"/>
</dbReference>
<dbReference type="GO" id="GO:0046872">
    <property type="term" value="F:metal ion binding"/>
    <property type="evidence" value="ECO:0007669"/>
    <property type="project" value="UniProtKB-KW"/>
</dbReference>
<evidence type="ECO:0000256" key="3">
    <source>
        <dbReference type="ARBA" id="ARBA00022692"/>
    </source>
</evidence>
<evidence type="ECO:0000256" key="1">
    <source>
        <dbReference type="ARBA" id="ARBA00022475"/>
    </source>
</evidence>
<keyword evidence="3 11" id="KW-0812">Transmembrane</keyword>
<sequence>MYLVEFLQRVAKKSNAGTIIYLILNILIITYLFSDGFNDPEGFLFGIAAYAVSLAVALSPVGEFILRLVTGCRDISTDREAERLQALFKEVHSEVKKKYPELPDDIKLFVNDNPSPNAFAIGRKTVCLNKGILGFSDEQIKGIFAHELAHLAHKDTDLLLVITIGNFIITAIFFITRVFLRLTGTLVAIVNESFGAWITTVLLDLVLVAAMALWTKLGVLLVMYSSRQNEYEADKLAAETGYGENLISALTELKKYDIAEKGILASLAASHPDTEDRIAKLKQLLAGGV</sequence>
<keyword evidence="9 11" id="KW-0472">Membrane</keyword>
<evidence type="ECO:0000256" key="4">
    <source>
        <dbReference type="ARBA" id="ARBA00022723"/>
    </source>
</evidence>
<organism evidence="13 14">
    <name type="scientific">Thermanaerosceptrum fracticalcis</name>
    <dbReference type="NCBI Taxonomy" id="1712410"/>
    <lineage>
        <taxon>Bacteria</taxon>
        <taxon>Bacillati</taxon>
        <taxon>Bacillota</taxon>
        <taxon>Clostridia</taxon>
        <taxon>Eubacteriales</taxon>
        <taxon>Peptococcaceae</taxon>
        <taxon>Thermanaerosceptrum</taxon>
    </lineage>
</organism>
<evidence type="ECO:0000256" key="10">
    <source>
        <dbReference type="RuleBase" id="RU003983"/>
    </source>
</evidence>
<evidence type="ECO:0000256" key="6">
    <source>
        <dbReference type="ARBA" id="ARBA00022833"/>
    </source>
</evidence>
<keyword evidence="14" id="KW-1185">Reference proteome</keyword>
<dbReference type="GO" id="GO:0006508">
    <property type="term" value="P:proteolysis"/>
    <property type="evidence" value="ECO:0007669"/>
    <property type="project" value="UniProtKB-KW"/>
</dbReference>
<dbReference type="GO" id="GO:0004222">
    <property type="term" value="F:metalloendopeptidase activity"/>
    <property type="evidence" value="ECO:0007669"/>
    <property type="project" value="InterPro"/>
</dbReference>
<feature type="transmembrane region" description="Helical" evidence="11">
    <location>
        <begin position="45"/>
        <end position="66"/>
    </location>
</feature>
<feature type="transmembrane region" description="Helical" evidence="11">
    <location>
        <begin position="194"/>
        <end position="214"/>
    </location>
</feature>
<evidence type="ECO:0000256" key="9">
    <source>
        <dbReference type="ARBA" id="ARBA00023136"/>
    </source>
</evidence>
<dbReference type="KEGG" id="tfr:BR63_03110"/>
<dbReference type="PANTHER" id="PTHR43221:SF2">
    <property type="entry name" value="PROTEASE HTPX HOMOLOG"/>
    <property type="match status" value="1"/>
</dbReference>
<feature type="transmembrane region" description="Helical" evidence="11">
    <location>
        <begin position="158"/>
        <end position="182"/>
    </location>
</feature>
<dbReference type="Gene3D" id="3.30.2010.10">
    <property type="entry name" value="Metalloproteases ('zincins'), catalytic domain"/>
    <property type="match status" value="1"/>
</dbReference>
<dbReference type="EMBL" id="CP045798">
    <property type="protein sequence ID" value="QNB45389.1"/>
    <property type="molecule type" value="Genomic_DNA"/>
</dbReference>
<feature type="transmembrane region" description="Helical" evidence="11">
    <location>
        <begin position="16"/>
        <end position="33"/>
    </location>
</feature>
<evidence type="ECO:0000256" key="11">
    <source>
        <dbReference type="SAM" id="Phobius"/>
    </source>
</evidence>
<reference evidence="13 14" key="1">
    <citation type="journal article" date="2019" name="Front. Microbiol.">
        <title>Thermoanaerosceptrum fracticalcis gen. nov. sp. nov., a Novel Fumarate-Fermenting Microorganism From a Deep Fractured Carbonate Aquifer of the US Great Basin.</title>
        <authorList>
            <person name="Hamilton-Brehm S.D."/>
            <person name="Stewart L.E."/>
            <person name="Zavarin M."/>
            <person name="Caldwell M."/>
            <person name="Lawson P.A."/>
            <person name="Onstott T.C."/>
            <person name="Grzymski J."/>
            <person name="Neveux I."/>
            <person name="Lollar B.S."/>
            <person name="Russell C.E."/>
            <person name="Moser D.P."/>
        </authorList>
    </citation>
    <scope>NUCLEOTIDE SEQUENCE [LARGE SCALE GENOMIC DNA]</scope>
    <source>
        <strain evidence="13 14">DRI-13</strain>
    </source>
</reference>
<feature type="domain" description="Peptidase M48" evidence="12">
    <location>
        <begin position="80"/>
        <end position="283"/>
    </location>
</feature>
<comment type="similarity">
    <text evidence="10">Belongs to the peptidase M48 family.</text>
</comment>
<dbReference type="InterPro" id="IPR050083">
    <property type="entry name" value="HtpX_protease"/>
</dbReference>
<keyword evidence="8 10" id="KW-0482">Metalloprotease</keyword>
<evidence type="ECO:0000256" key="8">
    <source>
        <dbReference type="ARBA" id="ARBA00023049"/>
    </source>
</evidence>
<dbReference type="OrthoDB" id="15218at2"/>
<evidence type="ECO:0000259" key="12">
    <source>
        <dbReference type="Pfam" id="PF01435"/>
    </source>
</evidence>
<evidence type="ECO:0000256" key="7">
    <source>
        <dbReference type="ARBA" id="ARBA00022989"/>
    </source>
</evidence>
<dbReference type="RefSeq" id="WP_034426024.1">
    <property type="nucleotide sequence ID" value="NZ_CP045798.1"/>
</dbReference>
<accession>A0A7G6DZY5</accession>
<dbReference type="AlphaFoldDB" id="A0A7G6DZY5"/>
<dbReference type="Proteomes" id="UP000515847">
    <property type="component" value="Chromosome"/>
</dbReference>
<keyword evidence="2 10" id="KW-0645">Protease</keyword>
<evidence type="ECO:0000313" key="14">
    <source>
        <dbReference type="Proteomes" id="UP000515847"/>
    </source>
</evidence>